<evidence type="ECO:0000313" key="4">
    <source>
        <dbReference type="Proteomes" id="UP000053257"/>
    </source>
</evidence>
<dbReference type="Proteomes" id="UP000053257">
    <property type="component" value="Unassembled WGS sequence"/>
</dbReference>
<feature type="transmembrane region" description="Helical" evidence="2">
    <location>
        <begin position="202"/>
        <end position="223"/>
    </location>
</feature>
<sequence>MVEPVQNGTRKWSQQDQDEQDEQARQKALKELVGSWMDRLQLISVITTFFAAIESQLLGIVTPSDASEVSRVQRASVAALSSSLVIHVFAAILSFIAAFFLVRFRLHEASRQEHEIEAQADHNAAPVRGEGGTSESKLRSSDTAIWSANPQLEQVGPFRKGKPPTHLLETCHTLCMVFSVLGFILALVGVVCYAWAMLPVSSQILCTVTIGLCLVVSTVALFMPPGHSLFAPSHAIDGATPRQPAY</sequence>
<dbReference type="AlphaFoldDB" id="A0A0C3PUJ7"/>
<evidence type="ECO:0000256" key="1">
    <source>
        <dbReference type="SAM" id="MobiDB-lite"/>
    </source>
</evidence>
<evidence type="ECO:0000313" key="3">
    <source>
        <dbReference type="EMBL" id="KIP11348.1"/>
    </source>
</evidence>
<evidence type="ECO:0000256" key="2">
    <source>
        <dbReference type="SAM" id="Phobius"/>
    </source>
</evidence>
<feature type="region of interest" description="Disordered" evidence="1">
    <location>
        <begin position="115"/>
        <end position="137"/>
    </location>
</feature>
<dbReference type="EMBL" id="KN840447">
    <property type="protein sequence ID" value="KIP11348.1"/>
    <property type="molecule type" value="Genomic_DNA"/>
</dbReference>
<feature type="transmembrane region" description="Helical" evidence="2">
    <location>
        <begin position="174"/>
        <end position="196"/>
    </location>
</feature>
<feature type="compositionally biased region" description="Polar residues" evidence="1">
    <location>
        <begin position="1"/>
        <end position="12"/>
    </location>
</feature>
<reference evidence="3 4" key="1">
    <citation type="journal article" date="2014" name="PLoS Genet.">
        <title>Analysis of the Phlebiopsis gigantea genome, transcriptome and secretome provides insight into its pioneer colonization strategies of wood.</title>
        <authorList>
            <person name="Hori C."/>
            <person name="Ishida T."/>
            <person name="Igarashi K."/>
            <person name="Samejima M."/>
            <person name="Suzuki H."/>
            <person name="Master E."/>
            <person name="Ferreira P."/>
            <person name="Ruiz-Duenas F.J."/>
            <person name="Held B."/>
            <person name="Canessa P."/>
            <person name="Larrondo L.F."/>
            <person name="Schmoll M."/>
            <person name="Druzhinina I.S."/>
            <person name="Kubicek C.P."/>
            <person name="Gaskell J.A."/>
            <person name="Kersten P."/>
            <person name="St John F."/>
            <person name="Glasner J."/>
            <person name="Sabat G."/>
            <person name="Splinter BonDurant S."/>
            <person name="Syed K."/>
            <person name="Yadav J."/>
            <person name="Mgbeahuruike A.C."/>
            <person name="Kovalchuk A."/>
            <person name="Asiegbu F.O."/>
            <person name="Lackner G."/>
            <person name="Hoffmeister D."/>
            <person name="Rencoret J."/>
            <person name="Gutierrez A."/>
            <person name="Sun H."/>
            <person name="Lindquist E."/>
            <person name="Barry K."/>
            <person name="Riley R."/>
            <person name="Grigoriev I.V."/>
            <person name="Henrissat B."/>
            <person name="Kues U."/>
            <person name="Berka R.M."/>
            <person name="Martinez A.T."/>
            <person name="Covert S.F."/>
            <person name="Blanchette R.A."/>
            <person name="Cullen D."/>
        </authorList>
    </citation>
    <scope>NUCLEOTIDE SEQUENCE [LARGE SCALE GENOMIC DNA]</scope>
    <source>
        <strain evidence="3 4">11061_1 CR5-6</strain>
    </source>
</reference>
<feature type="transmembrane region" description="Helical" evidence="2">
    <location>
        <begin position="40"/>
        <end position="58"/>
    </location>
</feature>
<organism evidence="3 4">
    <name type="scientific">Phlebiopsis gigantea (strain 11061_1 CR5-6)</name>
    <name type="common">White-rot fungus</name>
    <name type="synonym">Peniophora gigantea</name>
    <dbReference type="NCBI Taxonomy" id="745531"/>
    <lineage>
        <taxon>Eukaryota</taxon>
        <taxon>Fungi</taxon>
        <taxon>Dikarya</taxon>
        <taxon>Basidiomycota</taxon>
        <taxon>Agaricomycotina</taxon>
        <taxon>Agaricomycetes</taxon>
        <taxon>Polyporales</taxon>
        <taxon>Phanerochaetaceae</taxon>
        <taxon>Phlebiopsis</taxon>
    </lineage>
</organism>
<gene>
    <name evidence="3" type="ORF">PHLGIDRAFT_124988</name>
</gene>
<proteinExistence type="predicted"/>
<dbReference type="OrthoDB" id="2653987at2759"/>
<evidence type="ECO:0008006" key="5">
    <source>
        <dbReference type="Google" id="ProtNLM"/>
    </source>
</evidence>
<protein>
    <recommendedName>
        <fullName evidence="5">Transmembrane protein</fullName>
    </recommendedName>
</protein>
<keyword evidence="2" id="KW-0472">Membrane</keyword>
<dbReference type="HOGENOM" id="CLU_065000_1_0_1"/>
<keyword evidence="2" id="KW-1133">Transmembrane helix</keyword>
<keyword evidence="2" id="KW-0812">Transmembrane</keyword>
<name>A0A0C3PUJ7_PHLG1</name>
<accession>A0A0C3PUJ7</accession>
<keyword evidence="4" id="KW-1185">Reference proteome</keyword>
<feature type="region of interest" description="Disordered" evidence="1">
    <location>
        <begin position="1"/>
        <end position="23"/>
    </location>
</feature>
<feature type="transmembrane region" description="Helical" evidence="2">
    <location>
        <begin position="78"/>
        <end position="102"/>
    </location>
</feature>